<sequence length="30" mass="3503">MLNSQRPTDPTFYMAVPIQVFNMLTMFHGD</sequence>
<dbReference type="EMBL" id="GBXM01030608">
    <property type="protein sequence ID" value="JAH77969.1"/>
    <property type="molecule type" value="Transcribed_RNA"/>
</dbReference>
<name>A0A0E9VIK6_ANGAN</name>
<protein>
    <submittedName>
        <fullName evidence="1">Uncharacterized protein</fullName>
    </submittedName>
</protein>
<evidence type="ECO:0000313" key="1">
    <source>
        <dbReference type="EMBL" id="JAH77969.1"/>
    </source>
</evidence>
<accession>A0A0E9VIK6</accession>
<dbReference type="AlphaFoldDB" id="A0A0E9VIK6"/>
<reference evidence="1" key="1">
    <citation type="submission" date="2014-11" db="EMBL/GenBank/DDBJ databases">
        <authorList>
            <person name="Amaro Gonzalez C."/>
        </authorList>
    </citation>
    <scope>NUCLEOTIDE SEQUENCE</scope>
</reference>
<proteinExistence type="predicted"/>
<organism evidence="1">
    <name type="scientific">Anguilla anguilla</name>
    <name type="common">European freshwater eel</name>
    <name type="synonym">Muraena anguilla</name>
    <dbReference type="NCBI Taxonomy" id="7936"/>
    <lineage>
        <taxon>Eukaryota</taxon>
        <taxon>Metazoa</taxon>
        <taxon>Chordata</taxon>
        <taxon>Craniata</taxon>
        <taxon>Vertebrata</taxon>
        <taxon>Euteleostomi</taxon>
        <taxon>Actinopterygii</taxon>
        <taxon>Neopterygii</taxon>
        <taxon>Teleostei</taxon>
        <taxon>Anguilliformes</taxon>
        <taxon>Anguillidae</taxon>
        <taxon>Anguilla</taxon>
    </lineage>
</organism>
<reference evidence="1" key="2">
    <citation type="journal article" date="2015" name="Fish Shellfish Immunol.">
        <title>Early steps in the European eel (Anguilla anguilla)-Vibrio vulnificus interaction in the gills: Role of the RtxA13 toxin.</title>
        <authorList>
            <person name="Callol A."/>
            <person name="Pajuelo D."/>
            <person name="Ebbesson L."/>
            <person name="Teles M."/>
            <person name="MacKenzie S."/>
            <person name="Amaro C."/>
        </authorList>
    </citation>
    <scope>NUCLEOTIDE SEQUENCE</scope>
</reference>